<gene>
    <name evidence="1" type="ORF">M9H77_05059</name>
</gene>
<evidence type="ECO:0000313" key="1">
    <source>
        <dbReference type="EMBL" id="KAI5683831.1"/>
    </source>
</evidence>
<proteinExistence type="predicted"/>
<comment type="caution">
    <text evidence="1">The sequence shown here is derived from an EMBL/GenBank/DDBJ whole genome shotgun (WGS) entry which is preliminary data.</text>
</comment>
<organism evidence="1 2">
    <name type="scientific">Catharanthus roseus</name>
    <name type="common">Madagascar periwinkle</name>
    <name type="synonym">Vinca rosea</name>
    <dbReference type="NCBI Taxonomy" id="4058"/>
    <lineage>
        <taxon>Eukaryota</taxon>
        <taxon>Viridiplantae</taxon>
        <taxon>Streptophyta</taxon>
        <taxon>Embryophyta</taxon>
        <taxon>Tracheophyta</taxon>
        <taxon>Spermatophyta</taxon>
        <taxon>Magnoliopsida</taxon>
        <taxon>eudicotyledons</taxon>
        <taxon>Gunneridae</taxon>
        <taxon>Pentapetalae</taxon>
        <taxon>asterids</taxon>
        <taxon>lamiids</taxon>
        <taxon>Gentianales</taxon>
        <taxon>Apocynaceae</taxon>
        <taxon>Rauvolfioideae</taxon>
        <taxon>Vinceae</taxon>
        <taxon>Catharanthinae</taxon>
        <taxon>Catharanthus</taxon>
    </lineage>
</organism>
<accession>A0ACC0CGE7</accession>
<protein>
    <submittedName>
        <fullName evidence="1">Uncharacterized protein</fullName>
    </submittedName>
</protein>
<sequence>METDRTCNGSLWTREENKAFENALALYSGHTCSWDKIAAAIPGRTVDEIRNHFEVLVSDVNAIDSGDVPLPDYANSFKKPRKRVVRACTSRKRNKSGERHSEPIQKEKSSTSDGERNKGILWTKEEHRLFLHGLDLFGRGDWRSISRHCVKSRTPTQVASHAQKYFKRMNAVDKGKKRSSIHDITVLDDGKLLTHKVLITGKFSEVGGRSKVETRRRTRRYEGFDTVDIKLLSSSSADQSDISTDQQLTAEKMVGASKFGLTAHSMPNLHGMPISQSPSTGQMIGANGGAPSVPNLHGMPISQGPSTRQMIGANIGGLITPSMPNLHGMPICKCSSTARFGANGSGLIPNSMPNLKRSSIFKRPSTVQIGANGGGLIGNSMSNLQGPSIFKRPSTVRIGANGGGLVSNSMPNLERPSICKCPSTKQMIGAADIGFITSQQGISVPPAPNTKNTIGAASIGFTGNPFASLQHRSNHQAPRTEEMIASTGVRASLIKREQSLSTLHASRTEEMVTSTGVPVRAPLIKREQSMSTFQGLIPEQMTADATVDFSDSLLNLPDISTPQRYPNNEAMIGNYGGGYLLDFEKSQPEYDLSIFDYPTARSQIQEPIAVPPFAAPGRLSPPRPMMYGTDTHPYGSFVPDAPLDMANLAYPLPL</sequence>
<reference evidence="2" key="1">
    <citation type="journal article" date="2023" name="Nat. Plants">
        <title>Single-cell RNA sequencing provides a high-resolution roadmap for understanding the multicellular compartmentation of specialized metabolism.</title>
        <authorList>
            <person name="Sun S."/>
            <person name="Shen X."/>
            <person name="Li Y."/>
            <person name="Li Y."/>
            <person name="Wang S."/>
            <person name="Li R."/>
            <person name="Zhang H."/>
            <person name="Shen G."/>
            <person name="Guo B."/>
            <person name="Wei J."/>
            <person name="Xu J."/>
            <person name="St-Pierre B."/>
            <person name="Chen S."/>
            <person name="Sun C."/>
        </authorList>
    </citation>
    <scope>NUCLEOTIDE SEQUENCE [LARGE SCALE GENOMIC DNA]</scope>
</reference>
<dbReference type="Proteomes" id="UP001060085">
    <property type="component" value="Linkage Group LG01"/>
</dbReference>
<name>A0ACC0CGE7_CATRO</name>
<dbReference type="EMBL" id="CM044701">
    <property type="protein sequence ID" value="KAI5683831.1"/>
    <property type="molecule type" value="Genomic_DNA"/>
</dbReference>
<evidence type="ECO:0000313" key="2">
    <source>
        <dbReference type="Proteomes" id="UP001060085"/>
    </source>
</evidence>
<keyword evidence="2" id="KW-1185">Reference proteome</keyword>